<feature type="binding site" evidence="5">
    <location>
        <position position="142"/>
    </location>
    <ligand>
        <name>S-adenosyl-L-methionine</name>
        <dbReference type="ChEBI" id="CHEBI:59789"/>
    </ligand>
</feature>
<sequence length="280" mass="30396">MAETVASALQWAQQTLSECDDSVIDSKVLLAHVLERTQTWLYTWPDYTLTAAQWQQFQLLVARRNSGEPVAYLTGVRAFWTLELATSPATLIPRPETELLVESALELMPEGASRVCDLGTGTGAVALAIASERPELAVTGADLQPDAVALARANALRNQVGNARFIESSWFEALSGKFDMIVSNPPYVEADSEYLEKGDVRFEPRSALVAGADGLDDIRIIVAAAPEFLCAGGWVLLEHGFNQADAIQTLLHAAGFKQIHTRKDLAGHARITGGCWQTCE</sequence>
<evidence type="ECO:0000313" key="8">
    <source>
        <dbReference type="EMBL" id="MCU7553837.1"/>
    </source>
</evidence>
<keyword evidence="2 5" id="KW-0808">Transferase</keyword>
<feature type="binding site" evidence="5">
    <location>
        <begin position="184"/>
        <end position="187"/>
    </location>
    <ligand>
        <name>substrate</name>
    </ligand>
</feature>
<dbReference type="Proteomes" id="UP001209257">
    <property type="component" value="Unassembled WGS sequence"/>
</dbReference>
<dbReference type="InterPro" id="IPR007848">
    <property type="entry name" value="Small_mtfrase_dom"/>
</dbReference>
<dbReference type="GO" id="GO:0102559">
    <property type="term" value="F:peptide chain release factor N(5)-glutamine methyltransferase activity"/>
    <property type="evidence" value="ECO:0007669"/>
    <property type="project" value="UniProtKB-EC"/>
</dbReference>
<dbReference type="RefSeq" id="WP_262992538.1">
    <property type="nucleotide sequence ID" value="NZ_JAOTJC010000006.1"/>
</dbReference>
<dbReference type="InterPro" id="IPR004556">
    <property type="entry name" value="HemK-like"/>
</dbReference>
<dbReference type="Pfam" id="PF05175">
    <property type="entry name" value="MTS"/>
    <property type="match status" value="1"/>
</dbReference>
<dbReference type="SUPFAM" id="SSF53335">
    <property type="entry name" value="S-adenosyl-L-methionine-dependent methyltransferases"/>
    <property type="match status" value="1"/>
</dbReference>
<proteinExistence type="inferred from homology"/>
<gene>
    <name evidence="5 8" type="primary">prmC</name>
    <name evidence="8" type="ORF">OCL06_04420</name>
</gene>
<keyword evidence="9" id="KW-1185">Reference proteome</keyword>
<evidence type="ECO:0000259" key="6">
    <source>
        <dbReference type="Pfam" id="PF05175"/>
    </source>
</evidence>
<dbReference type="NCBIfam" id="TIGR00536">
    <property type="entry name" value="hemK_fam"/>
    <property type="match status" value="1"/>
</dbReference>
<name>A0ABT2VKM2_9ALTE</name>
<dbReference type="GO" id="GO:0032259">
    <property type="term" value="P:methylation"/>
    <property type="evidence" value="ECO:0007669"/>
    <property type="project" value="UniProtKB-KW"/>
</dbReference>
<feature type="binding site" evidence="5">
    <location>
        <position position="170"/>
    </location>
    <ligand>
        <name>S-adenosyl-L-methionine</name>
        <dbReference type="ChEBI" id="CHEBI:59789"/>
    </ligand>
</feature>
<feature type="domain" description="Release factor glutamine methyltransferase N-terminal" evidence="7">
    <location>
        <begin position="8"/>
        <end position="75"/>
    </location>
</feature>
<evidence type="ECO:0000256" key="4">
    <source>
        <dbReference type="ARBA" id="ARBA00048391"/>
    </source>
</evidence>
<feature type="binding site" evidence="5">
    <location>
        <begin position="119"/>
        <end position="123"/>
    </location>
    <ligand>
        <name>S-adenosyl-L-methionine</name>
        <dbReference type="ChEBI" id="CHEBI:59789"/>
    </ligand>
</feature>
<comment type="catalytic activity">
    <reaction evidence="4 5">
        <text>L-glutaminyl-[peptide chain release factor] + S-adenosyl-L-methionine = N(5)-methyl-L-glutaminyl-[peptide chain release factor] + S-adenosyl-L-homocysteine + H(+)</text>
        <dbReference type="Rhea" id="RHEA:42896"/>
        <dbReference type="Rhea" id="RHEA-COMP:10271"/>
        <dbReference type="Rhea" id="RHEA-COMP:10272"/>
        <dbReference type="ChEBI" id="CHEBI:15378"/>
        <dbReference type="ChEBI" id="CHEBI:30011"/>
        <dbReference type="ChEBI" id="CHEBI:57856"/>
        <dbReference type="ChEBI" id="CHEBI:59789"/>
        <dbReference type="ChEBI" id="CHEBI:61891"/>
        <dbReference type="EC" id="2.1.1.297"/>
    </reaction>
</comment>
<keyword evidence="3 5" id="KW-0949">S-adenosyl-L-methionine</keyword>
<feature type="binding site" evidence="5">
    <location>
        <position position="184"/>
    </location>
    <ligand>
        <name>S-adenosyl-L-methionine</name>
        <dbReference type="ChEBI" id="CHEBI:59789"/>
    </ligand>
</feature>
<keyword evidence="1 5" id="KW-0489">Methyltransferase</keyword>
<dbReference type="InterPro" id="IPR050320">
    <property type="entry name" value="N5-glutamine_MTase"/>
</dbReference>
<evidence type="ECO:0000259" key="7">
    <source>
        <dbReference type="Pfam" id="PF17827"/>
    </source>
</evidence>
<dbReference type="PROSITE" id="PS00092">
    <property type="entry name" value="N6_MTASE"/>
    <property type="match status" value="1"/>
</dbReference>
<evidence type="ECO:0000256" key="2">
    <source>
        <dbReference type="ARBA" id="ARBA00022679"/>
    </source>
</evidence>
<evidence type="ECO:0000256" key="1">
    <source>
        <dbReference type="ARBA" id="ARBA00022603"/>
    </source>
</evidence>
<dbReference type="HAMAP" id="MF_02126">
    <property type="entry name" value="RF_methyltr_PrmC"/>
    <property type="match status" value="1"/>
</dbReference>
<comment type="similarity">
    <text evidence="5">Belongs to the protein N5-glutamine methyltransferase family. PrmC subfamily.</text>
</comment>
<dbReference type="Gene3D" id="3.40.50.150">
    <property type="entry name" value="Vaccinia Virus protein VP39"/>
    <property type="match status" value="1"/>
</dbReference>
<evidence type="ECO:0000256" key="3">
    <source>
        <dbReference type="ARBA" id="ARBA00022691"/>
    </source>
</evidence>
<dbReference type="NCBIfam" id="TIGR03534">
    <property type="entry name" value="RF_mod_PrmC"/>
    <property type="match status" value="1"/>
</dbReference>
<dbReference type="Gene3D" id="1.10.8.10">
    <property type="entry name" value="DNA helicase RuvA subunit, C-terminal domain"/>
    <property type="match status" value="1"/>
</dbReference>
<dbReference type="CDD" id="cd02440">
    <property type="entry name" value="AdoMet_MTases"/>
    <property type="match status" value="1"/>
</dbReference>
<reference evidence="9" key="1">
    <citation type="submission" date="2023-07" db="EMBL/GenBank/DDBJ databases">
        <title>Study on multiphase classification of strain Alteromonas salexigens isolated from the Yellow Sea.</title>
        <authorList>
            <person name="Sun L."/>
        </authorList>
    </citation>
    <scope>NUCLEOTIDE SEQUENCE [LARGE SCALE GENOMIC DNA]</scope>
    <source>
        <strain evidence="9">ASW11-19</strain>
    </source>
</reference>
<dbReference type="InterPro" id="IPR040758">
    <property type="entry name" value="PrmC_N"/>
</dbReference>
<organism evidence="8 9">
    <name type="scientific">Alteromonas salexigens</name>
    <dbReference type="NCBI Taxonomy" id="2982530"/>
    <lineage>
        <taxon>Bacteria</taxon>
        <taxon>Pseudomonadati</taxon>
        <taxon>Pseudomonadota</taxon>
        <taxon>Gammaproteobacteria</taxon>
        <taxon>Alteromonadales</taxon>
        <taxon>Alteromonadaceae</taxon>
        <taxon>Alteromonas/Salinimonas group</taxon>
        <taxon>Alteromonas</taxon>
    </lineage>
</organism>
<comment type="function">
    <text evidence="5">Methylates the class 1 translation termination release factors RF1/PrfA and RF2/PrfB on the glutamine residue of the universally conserved GGQ motif.</text>
</comment>
<dbReference type="EC" id="2.1.1.297" evidence="5"/>
<dbReference type="PANTHER" id="PTHR18895">
    <property type="entry name" value="HEMK METHYLTRANSFERASE"/>
    <property type="match status" value="1"/>
</dbReference>
<accession>A0ABT2VKM2</accession>
<dbReference type="Pfam" id="PF17827">
    <property type="entry name" value="PrmC_N"/>
    <property type="match status" value="1"/>
</dbReference>
<dbReference type="InterPro" id="IPR002052">
    <property type="entry name" value="DNA_methylase_N6_adenine_CS"/>
</dbReference>
<evidence type="ECO:0000313" key="9">
    <source>
        <dbReference type="Proteomes" id="UP001209257"/>
    </source>
</evidence>
<dbReference type="PANTHER" id="PTHR18895:SF74">
    <property type="entry name" value="MTRF1L RELEASE FACTOR GLUTAMINE METHYLTRANSFERASE"/>
    <property type="match status" value="1"/>
</dbReference>
<dbReference type="InterPro" id="IPR029063">
    <property type="entry name" value="SAM-dependent_MTases_sf"/>
</dbReference>
<feature type="domain" description="Methyltransferase small" evidence="6">
    <location>
        <begin position="106"/>
        <end position="191"/>
    </location>
</feature>
<dbReference type="EMBL" id="JAOTJC010000006">
    <property type="protein sequence ID" value="MCU7553837.1"/>
    <property type="molecule type" value="Genomic_DNA"/>
</dbReference>
<protein>
    <recommendedName>
        <fullName evidence="5">Release factor glutamine methyltransferase</fullName>
        <shortName evidence="5">RF MTase</shortName>
        <ecNumber evidence="5">2.1.1.297</ecNumber>
    </recommendedName>
    <alternativeName>
        <fullName evidence="5">N5-glutamine methyltransferase PrmC</fullName>
    </alternativeName>
    <alternativeName>
        <fullName evidence="5">Protein-(glutamine-N5) MTase PrmC</fullName>
    </alternativeName>
    <alternativeName>
        <fullName evidence="5">Protein-glutamine N-methyltransferase PrmC</fullName>
    </alternativeName>
</protein>
<evidence type="ECO:0000256" key="5">
    <source>
        <dbReference type="HAMAP-Rule" id="MF_02126"/>
    </source>
</evidence>
<comment type="caution">
    <text evidence="8">The sequence shown here is derived from an EMBL/GenBank/DDBJ whole genome shotgun (WGS) entry which is preliminary data.</text>
</comment>
<dbReference type="InterPro" id="IPR019874">
    <property type="entry name" value="RF_methyltr_PrmC"/>
</dbReference>